<dbReference type="EMBL" id="MN739967">
    <property type="protein sequence ID" value="QHT80283.1"/>
    <property type="molecule type" value="Genomic_DNA"/>
</dbReference>
<proteinExistence type="predicted"/>
<name>A0A6C0HJW0_9ZZZZ</name>
<sequence>MVLYYTIYSQFMGKQKELEEFIAHYKELPSWVYYEDSKTYRETIRKIFRFDESKTASYIAGIKTEVYAEMDEESKDELTFDENQMEKGMDFLYEITKDQPLFFDLYTLAAGCMFSTDPKIGQVVICSYDTLLHYHTIVWFFLHGGFSAVKSCPAYEKLRVHFRCVN</sequence>
<organism evidence="1">
    <name type="scientific">viral metagenome</name>
    <dbReference type="NCBI Taxonomy" id="1070528"/>
    <lineage>
        <taxon>unclassified sequences</taxon>
        <taxon>metagenomes</taxon>
        <taxon>organismal metagenomes</taxon>
    </lineage>
</organism>
<reference evidence="1" key="1">
    <citation type="journal article" date="2020" name="Nature">
        <title>Giant virus diversity and host interactions through global metagenomics.</title>
        <authorList>
            <person name="Schulz F."/>
            <person name="Roux S."/>
            <person name="Paez-Espino D."/>
            <person name="Jungbluth S."/>
            <person name="Walsh D.A."/>
            <person name="Denef V.J."/>
            <person name="McMahon K.D."/>
            <person name="Konstantinidis K.T."/>
            <person name="Eloe-Fadrosh E.A."/>
            <person name="Kyrpides N.C."/>
            <person name="Woyke T."/>
        </authorList>
    </citation>
    <scope>NUCLEOTIDE SEQUENCE</scope>
    <source>
        <strain evidence="1">GVMAG-M-3300023184-120</strain>
    </source>
</reference>
<protein>
    <submittedName>
        <fullName evidence="1">Uncharacterized protein</fullName>
    </submittedName>
</protein>
<dbReference type="AlphaFoldDB" id="A0A6C0HJW0"/>
<accession>A0A6C0HJW0</accession>
<evidence type="ECO:0000313" key="1">
    <source>
        <dbReference type="EMBL" id="QHT80283.1"/>
    </source>
</evidence>